<proteinExistence type="predicted"/>
<dbReference type="RefSeq" id="WP_345629701.1">
    <property type="nucleotide sequence ID" value="NZ_BAABJQ010000007.1"/>
</dbReference>
<gene>
    <name evidence="3" type="ORF">GCM10023322_28300</name>
</gene>
<sequence length="166" mass="18513">MREGDAIGDEAVVGDEWERFGDALVDEVARLPVEAIMVLTERGQPRHFVQFVQTGDHLRAEATGSVGGPAEPAPVRERRLLEAVGWREPPPGDATPAWLYRLPWPATTEEYRRLTDAAVTALRDVQEVARPSDLSYRSWERGRQRRALGLPGLEPEQGYEPQEGSS</sequence>
<comment type="caution">
    <text evidence="3">The sequence shown here is derived from an EMBL/GenBank/DDBJ whole genome shotgun (WGS) entry which is preliminary data.</text>
</comment>
<organism evidence="3 4">
    <name type="scientific">Rugosimonospora acidiphila</name>
    <dbReference type="NCBI Taxonomy" id="556531"/>
    <lineage>
        <taxon>Bacteria</taxon>
        <taxon>Bacillati</taxon>
        <taxon>Actinomycetota</taxon>
        <taxon>Actinomycetes</taxon>
        <taxon>Micromonosporales</taxon>
        <taxon>Micromonosporaceae</taxon>
        <taxon>Rugosimonospora</taxon>
    </lineage>
</organism>
<dbReference type="InterPro" id="IPR054344">
    <property type="entry name" value="TY-Chap_N"/>
</dbReference>
<dbReference type="Pfam" id="PF22552">
    <property type="entry name" value="TY-Chap3"/>
    <property type="match status" value="1"/>
</dbReference>
<name>A0ABP9RQY7_9ACTN</name>
<dbReference type="EMBL" id="BAABJQ010000007">
    <property type="protein sequence ID" value="GAA5185175.1"/>
    <property type="molecule type" value="Genomic_DNA"/>
</dbReference>
<dbReference type="Proteomes" id="UP001501570">
    <property type="component" value="Unassembled WGS sequence"/>
</dbReference>
<feature type="region of interest" description="Disordered" evidence="1">
    <location>
        <begin position="131"/>
        <end position="166"/>
    </location>
</feature>
<reference evidence="4" key="1">
    <citation type="journal article" date="2019" name="Int. J. Syst. Evol. Microbiol.">
        <title>The Global Catalogue of Microorganisms (GCM) 10K type strain sequencing project: providing services to taxonomists for standard genome sequencing and annotation.</title>
        <authorList>
            <consortium name="The Broad Institute Genomics Platform"/>
            <consortium name="The Broad Institute Genome Sequencing Center for Infectious Disease"/>
            <person name="Wu L."/>
            <person name="Ma J."/>
        </authorList>
    </citation>
    <scope>NUCLEOTIDE SEQUENCE [LARGE SCALE GENOMIC DNA]</scope>
    <source>
        <strain evidence="4">JCM 18304</strain>
    </source>
</reference>
<feature type="domain" description="TY-Chap N-terminal" evidence="2">
    <location>
        <begin position="16"/>
        <end position="134"/>
    </location>
</feature>
<evidence type="ECO:0000259" key="2">
    <source>
        <dbReference type="Pfam" id="PF22552"/>
    </source>
</evidence>
<evidence type="ECO:0000313" key="4">
    <source>
        <dbReference type="Proteomes" id="UP001501570"/>
    </source>
</evidence>
<protein>
    <recommendedName>
        <fullName evidence="2">TY-Chap N-terminal domain-containing protein</fullName>
    </recommendedName>
</protein>
<evidence type="ECO:0000313" key="3">
    <source>
        <dbReference type="EMBL" id="GAA5185175.1"/>
    </source>
</evidence>
<keyword evidence="4" id="KW-1185">Reference proteome</keyword>
<evidence type="ECO:0000256" key="1">
    <source>
        <dbReference type="SAM" id="MobiDB-lite"/>
    </source>
</evidence>
<accession>A0ABP9RQY7</accession>